<comment type="caution">
    <text evidence="1">The sequence shown here is derived from an EMBL/GenBank/DDBJ whole genome shotgun (WGS) entry which is preliminary data.</text>
</comment>
<organism evidence="1 2">
    <name type="scientific">Colletotrichum liriopes</name>
    <dbReference type="NCBI Taxonomy" id="708192"/>
    <lineage>
        <taxon>Eukaryota</taxon>
        <taxon>Fungi</taxon>
        <taxon>Dikarya</taxon>
        <taxon>Ascomycota</taxon>
        <taxon>Pezizomycotina</taxon>
        <taxon>Sordariomycetes</taxon>
        <taxon>Hypocreomycetidae</taxon>
        <taxon>Glomerellales</taxon>
        <taxon>Glomerellaceae</taxon>
        <taxon>Colletotrichum</taxon>
        <taxon>Colletotrichum spaethianum species complex</taxon>
    </lineage>
</organism>
<accession>A0AA37H1U7</accession>
<evidence type="ECO:0008006" key="3">
    <source>
        <dbReference type="Google" id="ProtNLM"/>
    </source>
</evidence>
<sequence length="125" mass="13659">MASCCPTDSHECKGSVGGTVFTHSCNKFATVYDKTPKNAAIPHDCAEICSKDSSCIAGTWNGRKGQCYITYQGNFVVPISTAKFILITKTQEQVHGGPLRPNTDDIAHCNEERTLYGCIWRPSAR</sequence>
<dbReference type="AlphaFoldDB" id="A0AA37H1U7"/>
<keyword evidence="2" id="KW-1185">Reference proteome</keyword>
<evidence type="ECO:0000313" key="2">
    <source>
        <dbReference type="Proteomes" id="UP001055172"/>
    </source>
</evidence>
<protein>
    <recommendedName>
        <fullName evidence="3">Apple domain-containing protein</fullName>
    </recommendedName>
</protein>
<dbReference type="Gene3D" id="3.50.4.10">
    <property type="entry name" value="Hepatocyte Growth Factor"/>
    <property type="match status" value="1"/>
</dbReference>
<dbReference type="EMBL" id="BPPX01000077">
    <property type="protein sequence ID" value="GJC91162.1"/>
    <property type="molecule type" value="Genomic_DNA"/>
</dbReference>
<evidence type="ECO:0000313" key="1">
    <source>
        <dbReference type="EMBL" id="GJC91162.1"/>
    </source>
</evidence>
<dbReference type="Proteomes" id="UP001055172">
    <property type="component" value="Unassembled WGS sequence"/>
</dbReference>
<name>A0AA37H1U7_9PEZI</name>
<gene>
    <name evidence="1" type="ORF">ColLi_14000</name>
</gene>
<proteinExistence type="predicted"/>
<reference evidence="1 2" key="1">
    <citation type="submission" date="2021-07" db="EMBL/GenBank/DDBJ databases">
        <title>Genome data of Colletotrichum spaethianum.</title>
        <authorList>
            <person name="Utami Y.D."/>
            <person name="Hiruma K."/>
        </authorList>
    </citation>
    <scope>NUCLEOTIDE SEQUENCE [LARGE SCALE GENOMIC DNA]</scope>
    <source>
        <strain evidence="1 2">MAFF 242679</strain>
    </source>
</reference>